<keyword evidence="2" id="KW-1185">Reference proteome</keyword>
<reference evidence="3" key="2">
    <citation type="submission" date="2025-08" db="UniProtKB">
        <authorList>
            <consortium name="RefSeq"/>
        </authorList>
    </citation>
    <scope>IDENTIFICATION</scope>
    <source>
        <tissue evidence="3">Leaf</tissue>
    </source>
</reference>
<sequence>MYDSAERLQKSEKLSYFLPNPLFFYFFFPTHTLSYSVSLSILSPCLFLSSTLSTAPAKFVTGLHQISLLVFSLQIVEYRSALNVSRSLLKGGSVSHAEVFAETHKKKKKNGSRKGWVEICASEQYDGYHRSLDEWCQTQPTSDDGISIQRSPDDIVSIWTDVAGGVSKGRVYGLGVHRPSSFRPSPLFSDAPTAQNQEEMDTMRKQIELLSKRCETAETQIARVDKFMKKHMPHSYDDEETKSNA</sequence>
<keyword evidence="1" id="KW-0812">Transmembrane</keyword>
<evidence type="ECO:0000313" key="3">
    <source>
        <dbReference type="RefSeq" id="XP_016493809.1"/>
    </source>
</evidence>
<feature type="transmembrane region" description="Helical" evidence="1">
    <location>
        <begin position="22"/>
        <end position="48"/>
    </location>
</feature>
<dbReference type="PaxDb" id="4097-A0A1S4BYE8"/>
<dbReference type="KEGG" id="nta:107813107"/>
<dbReference type="InterPro" id="IPR004252">
    <property type="entry name" value="Probable_transposase_24"/>
</dbReference>
<reference evidence="2" key="1">
    <citation type="journal article" date="2014" name="Nat. Commun.">
        <title>The tobacco genome sequence and its comparison with those of tomato and potato.</title>
        <authorList>
            <person name="Sierro N."/>
            <person name="Battey J.N."/>
            <person name="Ouadi S."/>
            <person name="Bakaher N."/>
            <person name="Bovet L."/>
            <person name="Willig A."/>
            <person name="Goepfert S."/>
            <person name="Peitsch M.C."/>
            <person name="Ivanov N.V."/>
        </authorList>
    </citation>
    <scope>NUCLEOTIDE SEQUENCE [LARGE SCALE GENOMIC DNA]</scope>
</reference>
<dbReference type="GeneID" id="107813107"/>
<keyword evidence="1" id="KW-1133">Transmembrane helix</keyword>
<dbReference type="Pfam" id="PF03004">
    <property type="entry name" value="Transposase_24"/>
    <property type="match status" value="1"/>
</dbReference>
<dbReference type="OrthoDB" id="1305334at2759"/>
<dbReference type="RefSeq" id="XP_016493809.1">
    <property type="nucleotide sequence ID" value="XM_016638323.2"/>
</dbReference>
<protein>
    <submittedName>
        <fullName evidence="3">Uncharacterized protein LOC107813107</fullName>
    </submittedName>
</protein>
<dbReference type="Proteomes" id="UP000790787">
    <property type="component" value="Chromosome 2"/>
</dbReference>
<keyword evidence="1" id="KW-0472">Membrane</keyword>
<dbReference type="AlphaFoldDB" id="A0A1S4BYE8"/>
<evidence type="ECO:0000313" key="2">
    <source>
        <dbReference type="Proteomes" id="UP000790787"/>
    </source>
</evidence>
<gene>
    <name evidence="3" type="primary">LOC107813107</name>
</gene>
<name>A0A1S4BYE8_TOBAC</name>
<organism evidence="2 3">
    <name type="scientific">Nicotiana tabacum</name>
    <name type="common">Common tobacco</name>
    <dbReference type="NCBI Taxonomy" id="4097"/>
    <lineage>
        <taxon>Eukaryota</taxon>
        <taxon>Viridiplantae</taxon>
        <taxon>Streptophyta</taxon>
        <taxon>Embryophyta</taxon>
        <taxon>Tracheophyta</taxon>
        <taxon>Spermatophyta</taxon>
        <taxon>Magnoliopsida</taxon>
        <taxon>eudicotyledons</taxon>
        <taxon>Gunneridae</taxon>
        <taxon>Pentapetalae</taxon>
        <taxon>asterids</taxon>
        <taxon>lamiids</taxon>
        <taxon>Solanales</taxon>
        <taxon>Solanaceae</taxon>
        <taxon>Nicotianoideae</taxon>
        <taxon>Nicotianeae</taxon>
        <taxon>Nicotiana</taxon>
    </lineage>
</organism>
<accession>A0A1S4BYE8</accession>
<proteinExistence type="predicted"/>
<dbReference type="RefSeq" id="XP_016493809.1">
    <property type="nucleotide sequence ID" value="XM_016638323.1"/>
</dbReference>
<evidence type="ECO:0000256" key="1">
    <source>
        <dbReference type="SAM" id="Phobius"/>
    </source>
</evidence>